<feature type="active site" evidence="2">
    <location>
        <position position="215"/>
    </location>
</feature>
<dbReference type="InterPro" id="IPR036597">
    <property type="entry name" value="Fido-like_dom_sf"/>
</dbReference>
<dbReference type="InterPro" id="IPR040198">
    <property type="entry name" value="Fido_containing"/>
</dbReference>
<dbReference type="Pfam" id="PF02661">
    <property type="entry name" value="Fic"/>
    <property type="match status" value="1"/>
</dbReference>
<evidence type="ECO:0000313" key="5">
    <source>
        <dbReference type="EMBL" id="MTD91936.1"/>
    </source>
</evidence>
<dbReference type="Proteomes" id="UP000432568">
    <property type="component" value="Unassembled WGS sequence"/>
</dbReference>
<dbReference type="GO" id="GO:0005524">
    <property type="term" value="F:ATP binding"/>
    <property type="evidence" value="ECO:0007669"/>
    <property type="project" value="UniProtKB-KW"/>
</dbReference>
<dbReference type="EMBL" id="VIOG01000009">
    <property type="protein sequence ID" value="MTD91936.1"/>
    <property type="molecule type" value="Genomic_DNA"/>
</dbReference>
<keyword evidence="1" id="KW-0547">Nucleotide-binding</keyword>
<dbReference type="Pfam" id="PF13784">
    <property type="entry name" value="Fic_N"/>
    <property type="match status" value="1"/>
</dbReference>
<evidence type="ECO:0000256" key="3">
    <source>
        <dbReference type="PIRSR" id="PIRSR640198-2"/>
    </source>
</evidence>
<dbReference type="Gene3D" id="1.10.3290.10">
    <property type="entry name" value="Fido-like domain"/>
    <property type="match status" value="1"/>
</dbReference>
<dbReference type="InterPro" id="IPR026287">
    <property type="entry name" value="SoFic-like"/>
</dbReference>
<organism evidence="5 6">
    <name type="scientific">Corynebacterium aurimucosum</name>
    <dbReference type="NCBI Taxonomy" id="169292"/>
    <lineage>
        <taxon>Bacteria</taxon>
        <taxon>Bacillati</taxon>
        <taxon>Actinomycetota</taxon>
        <taxon>Actinomycetes</taxon>
        <taxon>Mycobacteriales</taxon>
        <taxon>Corynebacteriaceae</taxon>
        <taxon>Corynebacterium</taxon>
    </lineage>
</organism>
<proteinExistence type="predicted"/>
<dbReference type="PROSITE" id="PS51459">
    <property type="entry name" value="FIDO"/>
    <property type="match status" value="1"/>
</dbReference>
<dbReference type="PANTHER" id="PTHR13504:SF35">
    <property type="entry name" value="PROTEIN ADENYLYLTRANSFERASE SOFIC"/>
    <property type="match status" value="1"/>
</dbReference>
<dbReference type="PANTHER" id="PTHR13504">
    <property type="entry name" value="FIDO DOMAIN-CONTAINING PROTEIN DDB_G0283145"/>
    <property type="match status" value="1"/>
</dbReference>
<accession>A0A2N6TEZ3</accession>
<sequence length="380" mass="42528">MSKILKKIDISAQHVYSFTMPTYSPDTPYNELPPLPPAEVVETVPVLKAIIDAKEKLAELRTACQLIPNPEIITSTIPLREARASSEIENIVTTNDELFRAAWHVDAEPTPATKEALRYNAALHAGLSSLSQRPLSEKTAKIVCSTLLDTQAEVRSLPGTFIGNPVTKERLYTPPEGREIIEDHLAAWEDYIYCSHDVDSLVKMALLHYQFEAIHPFYDGNGRTGRILNVLYLIQEDLLELPVLYLSGYIVGNKADYYRHLNAVTAKGAWENWLLFMIRGVHAAAADASSMITQLRAIQENTAQRIRSAGVINHPLEMAELILIKPYVRITDVVETGFVKRQTASAWLAHLVDLGILEEIQQGRSKVFLHRAALDVLTRD</sequence>
<protein>
    <submittedName>
        <fullName evidence="5">Fic family protein</fullName>
    </submittedName>
</protein>
<evidence type="ECO:0000259" key="4">
    <source>
        <dbReference type="PROSITE" id="PS51459"/>
    </source>
</evidence>
<dbReference type="InterPro" id="IPR025758">
    <property type="entry name" value="Fic/DOC_N"/>
</dbReference>
<dbReference type="PIRSF" id="PIRSF038925">
    <property type="entry name" value="AMP-prot_trans"/>
    <property type="match status" value="1"/>
</dbReference>
<feature type="binding site" evidence="1">
    <location>
        <position position="215"/>
    </location>
    <ligand>
        <name>ATP</name>
        <dbReference type="ChEBI" id="CHEBI:30616"/>
    </ligand>
</feature>
<feature type="binding site" evidence="3">
    <location>
        <begin position="219"/>
        <end position="226"/>
    </location>
    <ligand>
        <name>ATP</name>
        <dbReference type="ChEBI" id="CHEBI:30616"/>
    </ligand>
</feature>
<name>A0A2N6TEZ3_9CORY</name>
<dbReference type="InterPro" id="IPR048770">
    <property type="entry name" value="SoFic-like_C"/>
</dbReference>
<dbReference type="RefSeq" id="WP_049156716.1">
    <property type="nucleotide sequence ID" value="NZ_JUMN01000088.1"/>
</dbReference>
<comment type="caution">
    <text evidence="5">The sequence shown here is derived from an EMBL/GenBank/DDBJ whole genome shotgun (WGS) entry which is preliminary data.</text>
</comment>
<dbReference type="AlphaFoldDB" id="A0A2N6TEZ3"/>
<feature type="binding site" evidence="1">
    <location>
        <position position="89"/>
    </location>
    <ligand>
        <name>ATP</name>
        <dbReference type="ChEBI" id="CHEBI:30616"/>
    </ligand>
</feature>
<evidence type="ECO:0000256" key="1">
    <source>
        <dbReference type="PIRSR" id="PIRSR038925-1"/>
    </source>
</evidence>
<dbReference type="InterPro" id="IPR003812">
    <property type="entry name" value="Fido"/>
</dbReference>
<feature type="binding site" evidence="1">
    <location>
        <begin position="220"/>
        <end position="226"/>
    </location>
    <ligand>
        <name>ATP</name>
        <dbReference type="ChEBI" id="CHEBI:30616"/>
    </ligand>
</feature>
<dbReference type="SUPFAM" id="SSF140931">
    <property type="entry name" value="Fic-like"/>
    <property type="match status" value="1"/>
</dbReference>
<reference evidence="5 6" key="1">
    <citation type="submission" date="2019-07" db="EMBL/GenBank/DDBJ databases">
        <title>Draft genome of C. aurimucosum strain 332.</title>
        <authorList>
            <person name="Pacheco L.G.C."/>
            <person name="Aguiar E.R.G.R."/>
            <person name="Barberis C.M."/>
            <person name="Almuzara M.N."/>
            <person name="Traglia G.M."/>
            <person name="Santos C.S."/>
            <person name="Vay C.A."/>
            <person name="Rocha D.J.P.G."/>
        </authorList>
    </citation>
    <scope>NUCLEOTIDE SEQUENCE [LARGE SCALE GENOMIC DNA]</scope>
    <source>
        <strain evidence="5 6">332</strain>
    </source>
</reference>
<feature type="binding site" evidence="1">
    <location>
        <position position="257"/>
    </location>
    <ligand>
        <name>ATP</name>
        <dbReference type="ChEBI" id="CHEBI:30616"/>
    </ligand>
</feature>
<gene>
    <name evidence="5" type="ORF">FME68_08700</name>
</gene>
<feature type="domain" description="Fido" evidence="4">
    <location>
        <begin position="130"/>
        <end position="279"/>
    </location>
</feature>
<evidence type="ECO:0000313" key="6">
    <source>
        <dbReference type="Proteomes" id="UP000432568"/>
    </source>
</evidence>
<dbReference type="Pfam" id="PF21248">
    <property type="entry name" value="SoFic-like_C"/>
    <property type="match status" value="1"/>
</dbReference>
<keyword evidence="1" id="KW-0067">ATP-binding</keyword>
<evidence type="ECO:0000256" key="2">
    <source>
        <dbReference type="PIRSR" id="PIRSR640198-1"/>
    </source>
</evidence>